<proteinExistence type="inferred from homology"/>
<dbReference type="EMBL" id="VXIV02001028">
    <property type="protein sequence ID" value="KAF6034654.1"/>
    <property type="molecule type" value="Genomic_DNA"/>
</dbReference>
<evidence type="ECO:0000256" key="4">
    <source>
        <dbReference type="ARBA" id="ARBA00016774"/>
    </source>
</evidence>
<dbReference type="Proteomes" id="UP000593567">
    <property type="component" value="Unassembled WGS sequence"/>
</dbReference>
<evidence type="ECO:0000313" key="10">
    <source>
        <dbReference type="Proteomes" id="UP000593567"/>
    </source>
</evidence>
<dbReference type="PANTHER" id="PTHR10061:SF0">
    <property type="entry name" value="S-FORMYLGLUTATHIONE HYDROLASE"/>
    <property type="match status" value="1"/>
</dbReference>
<keyword evidence="6" id="KW-0378">Hydrolase</keyword>
<dbReference type="InterPro" id="IPR029058">
    <property type="entry name" value="AB_hydrolase_fold"/>
</dbReference>
<evidence type="ECO:0000256" key="3">
    <source>
        <dbReference type="ARBA" id="ARBA00012479"/>
    </source>
</evidence>
<dbReference type="OrthoDB" id="6121068at2759"/>
<gene>
    <name evidence="9" type="ORF">EB796_007038</name>
</gene>
<dbReference type="GO" id="GO:0005829">
    <property type="term" value="C:cytosol"/>
    <property type="evidence" value="ECO:0007669"/>
    <property type="project" value="TreeGrafter"/>
</dbReference>
<dbReference type="InterPro" id="IPR000801">
    <property type="entry name" value="Esterase-like"/>
</dbReference>
<evidence type="ECO:0000256" key="5">
    <source>
        <dbReference type="ARBA" id="ARBA00022487"/>
    </source>
</evidence>
<dbReference type="Gene3D" id="3.40.50.1820">
    <property type="entry name" value="alpha/beta hydrolase"/>
    <property type="match status" value="1"/>
</dbReference>
<evidence type="ECO:0000256" key="8">
    <source>
        <dbReference type="PIRSR" id="PIRSR614186-1"/>
    </source>
</evidence>
<dbReference type="GO" id="GO:0046294">
    <property type="term" value="P:formaldehyde catabolic process"/>
    <property type="evidence" value="ECO:0007669"/>
    <property type="project" value="InterPro"/>
</dbReference>
<evidence type="ECO:0000313" key="9">
    <source>
        <dbReference type="EMBL" id="KAF6034654.1"/>
    </source>
</evidence>
<sequence length="161" mass="17751">MYSYVTSELRQLIDKYFNTSGKQSITGHSMGGHGALICALKNPGLYSSVSAFSPICNPMECPWGQKAFTGYLGSNKDTWKAYDSCQLLKTYSGPALNILVDQGAADQFLSDGQLLPDHLETACATASQKAIVRMQDGYDHSYFFISTFIGDHLHHHAKFLK</sequence>
<reference evidence="9" key="1">
    <citation type="submission" date="2020-06" db="EMBL/GenBank/DDBJ databases">
        <title>Draft genome of Bugula neritina, a colonial animal packing powerful symbionts and potential medicines.</title>
        <authorList>
            <person name="Rayko M."/>
        </authorList>
    </citation>
    <scope>NUCLEOTIDE SEQUENCE [LARGE SCALE GENOMIC DNA]</scope>
    <source>
        <strain evidence="9">Kwan_BN1</strain>
    </source>
</reference>
<dbReference type="Pfam" id="PF00756">
    <property type="entry name" value="Esterase"/>
    <property type="match status" value="1"/>
</dbReference>
<dbReference type="AlphaFoldDB" id="A0A7J7K9M9"/>
<dbReference type="SUPFAM" id="SSF53474">
    <property type="entry name" value="alpha/beta-Hydrolases"/>
    <property type="match status" value="1"/>
</dbReference>
<accession>A0A7J7K9M9</accession>
<dbReference type="PANTHER" id="PTHR10061">
    <property type="entry name" value="S-FORMYLGLUTATHIONE HYDROLASE"/>
    <property type="match status" value="1"/>
</dbReference>
<feature type="active site" description="Charge relay system" evidence="8">
    <location>
        <position position="29"/>
    </location>
</feature>
<comment type="caution">
    <text evidence="9">The sequence shown here is derived from an EMBL/GenBank/DDBJ whole genome shotgun (WGS) entry which is preliminary data.</text>
</comment>
<protein>
    <recommendedName>
        <fullName evidence="4">S-formylglutathione hydrolase</fullName>
        <ecNumber evidence="3">3.1.2.12</ecNumber>
    </recommendedName>
    <alternativeName>
        <fullName evidence="7">Esterase D</fullName>
    </alternativeName>
</protein>
<name>A0A7J7K9M9_BUGNE</name>
<evidence type="ECO:0000256" key="2">
    <source>
        <dbReference type="ARBA" id="ARBA00005622"/>
    </source>
</evidence>
<evidence type="ECO:0000256" key="7">
    <source>
        <dbReference type="ARBA" id="ARBA00032082"/>
    </source>
</evidence>
<dbReference type="GO" id="GO:0052689">
    <property type="term" value="F:carboxylic ester hydrolase activity"/>
    <property type="evidence" value="ECO:0007669"/>
    <property type="project" value="UniProtKB-KW"/>
</dbReference>
<feature type="active site" description="Charge relay system" evidence="8">
    <location>
        <position position="106"/>
    </location>
</feature>
<evidence type="ECO:0000256" key="1">
    <source>
        <dbReference type="ARBA" id="ARBA00002608"/>
    </source>
</evidence>
<dbReference type="GO" id="GO:0018738">
    <property type="term" value="F:S-formylglutathione hydrolase activity"/>
    <property type="evidence" value="ECO:0007669"/>
    <property type="project" value="UniProtKB-EC"/>
</dbReference>
<comment type="similarity">
    <text evidence="2">Belongs to the esterase D family.</text>
</comment>
<dbReference type="EC" id="3.1.2.12" evidence="3"/>
<dbReference type="InterPro" id="IPR014186">
    <property type="entry name" value="S-formylglutathione_hydrol"/>
</dbReference>
<keyword evidence="5" id="KW-0719">Serine esterase</keyword>
<evidence type="ECO:0000256" key="6">
    <source>
        <dbReference type="ARBA" id="ARBA00022801"/>
    </source>
</evidence>
<keyword evidence="10" id="KW-1185">Reference proteome</keyword>
<feature type="active site" description="Charge relay system" evidence="8">
    <location>
        <position position="140"/>
    </location>
</feature>
<comment type="function">
    <text evidence="1">Serine hydrolase involved in the detoxification of formaldehyde.</text>
</comment>
<organism evidence="9 10">
    <name type="scientific">Bugula neritina</name>
    <name type="common">Brown bryozoan</name>
    <name type="synonym">Sertularia neritina</name>
    <dbReference type="NCBI Taxonomy" id="10212"/>
    <lineage>
        <taxon>Eukaryota</taxon>
        <taxon>Metazoa</taxon>
        <taxon>Spiralia</taxon>
        <taxon>Lophotrochozoa</taxon>
        <taxon>Bryozoa</taxon>
        <taxon>Gymnolaemata</taxon>
        <taxon>Cheilostomatida</taxon>
        <taxon>Flustrina</taxon>
        <taxon>Buguloidea</taxon>
        <taxon>Bugulidae</taxon>
        <taxon>Bugula</taxon>
    </lineage>
</organism>